<dbReference type="CDD" id="cd13733">
    <property type="entry name" value="SPRY_PRY_C-I_1"/>
    <property type="match status" value="1"/>
</dbReference>
<dbReference type="InterPro" id="IPR000315">
    <property type="entry name" value="Znf_B-box"/>
</dbReference>
<dbReference type="Pfam" id="PF13765">
    <property type="entry name" value="PRY"/>
    <property type="match status" value="1"/>
</dbReference>
<keyword evidence="1" id="KW-0399">Innate immunity</keyword>
<dbReference type="Gene3D" id="3.30.40.10">
    <property type="entry name" value="Zinc/RING finger domain, C3HC4 (zinc finger)"/>
    <property type="match status" value="1"/>
</dbReference>
<dbReference type="InterPro" id="IPR027370">
    <property type="entry name" value="Znf-RING_euk"/>
</dbReference>
<dbReference type="PROSITE" id="PS50089">
    <property type="entry name" value="ZF_RING_2"/>
    <property type="match status" value="1"/>
</dbReference>
<evidence type="ECO:0008006" key="13">
    <source>
        <dbReference type="Google" id="ProtNLM"/>
    </source>
</evidence>
<dbReference type="OrthoDB" id="6270329at2759"/>
<evidence type="ECO:0000256" key="5">
    <source>
        <dbReference type="ARBA" id="ARBA00022859"/>
    </source>
</evidence>
<dbReference type="InterPro" id="IPR058030">
    <property type="entry name" value="TRIM8/14/16/25/29/45/65_CC"/>
</dbReference>
<dbReference type="GO" id="GO:0005737">
    <property type="term" value="C:cytoplasm"/>
    <property type="evidence" value="ECO:0007669"/>
    <property type="project" value="UniProtKB-ARBA"/>
</dbReference>
<dbReference type="InterPro" id="IPR051051">
    <property type="entry name" value="E3_ubiq-ligase_TRIM/RNF"/>
</dbReference>
<feature type="domain" description="B30.2/SPRY" evidence="10">
    <location>
        <begin position="428"/>
        <end position="622"/>
    </location>
</feature>
<dbReference type="PROSITE" id="PS50188">
    <property type="entry name" value="B302_SPRY"/>
    <property type="match status" value="1"/>
</dbReference>
<dbReference type="InterPro" id="IPR017907">
    <property type="entry name" value="Znf_RING_CS"/>
</dbReference>
<feature type="domain" description="RING-type" evidence="8">
    <location>
        <begin position="53"/>
        <end position="93"/>
    </location>
</feature>
<protein>
    <recommendedName>
        <fullName evidence="13">Bloodthirsty-related gene family, member 30</fullName>
    </recommendedName>
</protein>
<evidence type="ECO:0000256" key="1">
    <source>
        <dbReference type="ARBA" id="ARBA00022588"/>
    </source>
</evidence>
<dbReference type="InterPro" id="IPR043136">
    <property type="entry name" value="B30.2/SPRY_sf"/>
</dbReference>
<evidence type="ECO:0000256" key="6">
    <source>
        <dbReference type="PROSITE-ProRule" id="PRU00024"/>
    </source>
</evidence>
<keyword evidence="3 6" id="KW-0863">Zinc-finger</keyword>
<dbReference type="InterPro" id="IPR013083">
    <property type="entry name" value="Znf_RING/FYVE/PHD"/>
</dbReference>
<dbReference type="GO" id="GO:0045087">
    <property type="term" value="P:innate immune response"/>
    <property type="evidence" value="ECO:0007669"/>
    <property type="project" value="UniProtKB-KW"/>
</dbReference>
<dbReference type="InterPro" id="IPR003877">
    <property type="entry name" value="SPRY_dom"/>
</dbReference>
<dbReference type="SUPFAM" id="SSF57845">
    <property type="entry name" value="B-box zinc-binding domain"/>
    <property type="match status" value="1"/>
</dbReference>
<dbReference type="PROSITE" id="PS50119">
    <property type="entry name" value="ZF_BBOX"/>
    <property type="match status" value="1"/>
</dbReference>
<dbReference type="FunFam" id="2.60.120.920:FF:000004">
    <property type="entry name" value="Butyrophilin subfamily 1 member A1"/>
    <property type="match status" value="1"/>
</dbReference>
<dbReference type="AlphaFoldDB" id="A0A9Q1EUN1"/>
<evidence type="ECO:0000256" key="7">
    <source>
        <dbReference type="SAM" id="Coils"/>
    </source>
</evidence>
<dbReference type="InterPro" id="IPR001870">
    <property type="entry name" value="B30.2/SPRY"/>
</dbReference>
<feature type="domain" description="B box-type" evidence="9">
    <location>
        <begin position="192"/>
        <end position="232"/>
    </location>
</feature>
<sequence length="624" mass="70881">MPRNFSSPFFLRCSETRFTKGAKKEKEPRKRPTIIGMAESGGSLMFSEQELTCSICLDLFTNPVSTPCGHNFCQRCIGGYWASSTTYSCPLCKRQFSERPELNINRVFSLITDKFKESQFGILPPAPEEFNGAATPAAAAWEVTCDVCTGRKLPAVKSCLTCTASYCENHIQPHLKVPCYAHHQLLDPHEALQGRTCPTHHRLLEVYCRTDQMCICAICVLEEHRTHTTVSVQTERSNKQKLLGRTELEIQSRTKEKMIKLNELNQKLDSLRTFAKGQMIEVEQILADMTQSVERIRGELVGGIEEKQAVMEAQGQELVSRLEEDLGQLQEQRTNLEAQALSEDHISFLKSIEAANALFTDDREDSQETDHLELHLPLGEAKKALGELRDRLEDIHMGEVRSHRTASLPESESMMSLHGMRRKDWSLKDLRKMRGSGIKKIRAYADDITLNPVTAYPFLILSDDRKQVKRGEKLQFYRNSAQRYDVWSCVLAKEGFSSGKHYWEVNVGENKDWKVGVVRESAQRKGLFEMNPSSGYYGLWWGGTQLRALTAPPLTKVKISSRLRKVGVFLDCEEGQVTFYNAKSGSEIHTFNVEEFTEKMLPFLGTGDKEVPLILMMTQYNIPE</sequence>
<dbReference type="InterPro" id="IPR003879">
    <property type="entry name" value="Butyrophylin_SPRY"/>
</dbReference>
<evidence type="ECO:0000313" key="11">
    <source>
        <dbReference type="EMBL" id="KAJ8345407.1"/>
    </source>
</evidence>
<dbReference type="Pfam" id="PF00622">
    <property type="entry name" value="SPRY"/>
    <property type="match status" value="1"/>
</dbReference>
<evidence type="ECO:0000256" key="3">
    <source>
        <dbReference type="ARBA" id="ARBA00022771"/>
    </source>
</evidence>
<feature type="coiled-coil region" evidence="7">
    <location>
        <begin position="312"/>
        <end position="339"/>
    </location>
</feature>
<proteinExistence type="predicted"/>
<dbReference type="SMART" id="SM00184">
    <property type="entry name" value="RING"/>
    <property type="match status" value="1"/>
</dbReference>
<accession>A0A9Q1EUN1</accession>
<comment type="caution">
    <text evidence="11">The sequence shown here is derived from an EMBL/GenBank/DDBJ whole genome shotgun (WGS) entry which is preliminary data.</text>
</comment>
<name>A0A9Q1EUN1_SYNKA</name>
<dbReference type="PRINTS" id="PR01407">
    <property type="entry name" value="BUTYPHLNCDUF"/>
</dbReference>
<reference evidence="11" key="1">
    <citation type="journal article" date="2023" name="Science">
        <title>Genome structures resolve the early diversification of teleost fishes.</title>
        <authorList>
            <person name="Parey E."/>
            <person name="Louis A."/>
            <person name="Montfort J."/>
            <person name="Bouchez O."/>
            <person name="Roques C."/>
            <person name="Iampietro C."/>
            <person name="Lluch J."/>
            <person name="Castinel A."/>
            <person name="Donnadieu C."/>
            <person name="Desvignes T."/>
            <person name="Floi Bucao C."/>
            <person name="Jouanno E."/>
            <person name="Wen M."/>
            <person name="Mejri S."/>
            <person name="Dirks R."/>
            <person name="Jansen H."/>
            <person name="Henkel C."/>
            <person name="Chen W.J."/>
            <person name="Zahm M."/>
            <person name="Cabau C."/>
            <person name="Klopp C."/>
            <person name="Thompson A.W."/>
            <person name="Robinson-Rechavi M."/>
            <person name="Braasch I."/>
            <person name="Lecointre G."/>
            <person name="Bobe J."/>
            <person name="Postlethwait J.H."/>
            <person name="Berthelot C."/>
            <person name="Roest Crollius H."/>
            <person name="Guiguen Y."/>
        </authorList>
    </citation>
    <scope>NUCLEOTIDE SEQUENCE</scope>
    <source>
        <strain evidence="11">WJC10195</strain>
    </source>
</reference>
<dbReference type="InterPro" id="IPR001841">
    <property type="entry name" value="Znf_RING"/>
</dbReference>
<dbReference type="Gene3D" id="4.10.830.40">
    <property type="match status" value="1"/>
</dbReference>
<gene>
    <name evidence="11" type="ORF">SKAU_G00296000</name>
</gene>
<dbReference type="GO" id="GO:0008270">
    <property type="term" value="F:zinc ion binding"/>
    <property type="evidence" value="ECO:0007669"/>
    <property type="project" value="UniProtKB-KW"/>
</dbReference>
<dbReference type="Gene3D" id="3.30.160.60">
    <property type="entry name" value="Classic Zinc Finger"/>
    <property type="match status" value="1"/>
</dbReference>
<dbReference type="Pfam" id="PF25600">
    <property type="entry name" value="TRIM_CC"/>
    <property type="match status" value="1"/>
</dbReference>
<dbReference type="EMBL" id="JAINUF010000012">
    <property type="protein sequence ID" value="KAJ8345407.1"/>
    <property type="molecule type" value="Genomic_DNA"/>
</dbReference>
<keyword evidence="2" id="KW-0479">Metal-binding</keyword>
<dbReference type="Pfam" id="PF00643">
    <property type="entry name" value="zf-B_box"/>
    <property type="match status" value="1"/>
</dbReference>
<dbReference type="SUPFAM" id="SSF57850">
    <property type="entry name" value="RING/U-box"/>
    <property type="match status" value="1"/>
</dbReference>
<dbReference type="Gene3D" id="2.60.120.920">
    <property type="match status" value="1"/>
</dbReference>
<dbReference type="Proteomes" id="UP001152622">
    <property type="component" value="Chromosome 12"/>
</dbReference>
<dbReference type="SMART" id="SM00336">
    <property type="entry name" value="BBOX"/>
    <property type="match status" value="1"/>
</dbReference>
<keyword evidence="5" id="KW-0391">Immunity</keyword>
<evidence type="ECO:0000259" key="8">
    <source>
        <dbReference type="PROSITE" id="PS50089"/>
    </source>
</evidence>
<dbReference type="SMART" id="SM00589">
    <property type="entry name" value="PRY"/>
    <property type="match status" value="1"/>
</dbReference>
<evidence type="ECO:0000256" key="2">
    <source>
        <dbReference type="ARBA" id="ARBA00022723"/>
    </source>
</evidence>
<keyword evidence="4" id="KW-0862">Zinc</keyword>
<dbReference type="PROSITE" id="PS00518">
    <property type="entry name" value="ZF_RING_1"/>
    <property type="match status" value="1"/>
</dbReference>
<dbReference type="InterPro" id="IPR006574">
    <property type="entry name" value="PRY"/>
</dbReference>
<keyword evidence="7" id="KW-0175">Coiled coil</keyword>
<evidence type="ECO:0000259" key="9">
    <source>
        <dbReference type="PROSITE" id="PS50119"/>
    </source>
</evidence>
<evidence type="ECO:0000259" key="10">
    <source>
        <dbReference type="PROSITE" id="PS50188"/>
    </source>
</evidence>
<keyword evidence="12" id="KW-1185">Reference proteome</keyword>
<organism evidence="11 12">
    <name type="scientific">Synaphobranchus kaupii</name>
    <name type="common">Kaup's arrowtooth eel</name>
    <dbReference type="NCBI Taxonomy" id="118154"/>
    <lineage>
        <taxon>Eukaryota</taxon>
        <taxon>Metazoa</taxon>
        <taxon>Chordata</taxon>
        <taxon>Craniata</taxon>
        <taxon>Vertebrata</taxon>
        <taxon>Euteleostomi</taxon>
        <taxon>Actinopterygii</taxon>
        <taxon>Neopterygii</taxon>
        <taxon>Teleostei</taxon>
        <taxon>Anguilliformes</taxon>
        <taxon>Synaphobranchidae</taxon>
        <taxon>Synaphobranchus</taxon>
    </lineage>
</organism>
<dbReference type="CDD" id="cd19769">
    <property type="entry name" value="Bbox2_TRIM16-like"/>
    <property type="match status" value="1"/>
</dbReference>
<dbReference type="InterPro" id="IPR013320">
    <property type="entry name" value="ConA-like_dom_sf"/>
</dbReference>
<dbReference type="SMART" id="SM00449">
    <property type="entry name" value="SPRY"/>
    <property type="match status" value="1"/>
</dbReference>
<dbReference type="Pfam" id="PF13445">
    <property type="entry name" value="zf-RING_UBOX"/>
    <property type="match status" value="1"/>
</dbReference>
<dbReference type="PANTHER" id="PTHR25465:SF32">
    <property type="entry name" value="BLOODTHIRSTY-RELATED GENE FAMILY, MEMBER 16 ISOFORM X1-RELATED"/>
    <property type="match status" value="1"/>
</dbReference>
<evidence type="ECO:0000256" key="4">
    <source>
        <dbReference type="ARBA" id="ARBA00022833"/>
    </source>
</evidence>
<dbReference type="SUPFAM" id="SSF49899">
    <property type="entry name" value="Concanavalin A-like lectins/glucanases"/>
    <property type="match status" value="1"/>
</dbReference>
<evidence type="ECO:0000313" key="12">
    <source>
        <dbReference type="Proteomes" id="UP001152622"/>
    </source>
</evidence>
<dbReference type="PANTHER" id="PTHR25465">
    <property type="entry name" value="B-BOX DOMAIN CONTAINING"/>
    <property type="match status" value="1"/>
</dbReference>